<comment type="similarity">
    <text evidence="1">Belongs to the C1D family.</text>
</comment>
<dbReference type="GO" id="GO:0005730">
    <property type="term" value="C:nucleolus"/>
    <property type="evidence" value="ECO:0007669"/>
    <property type="project" value="UniProtKB-SubCell"/>
</dbReference>
<proteinExistence type="inferred from homology"/>
<reference evidence="3 4" key="1">
    <citation type="journal article" date="2022" name="Nat. Plants">
        <title>Genomes of leafy and leafless Platanthera orchids illuminate the evolution of mycoheterotrophy.</title>
        <authorList>
            <person name="Li M.H."/>
            <person name="Liu K.W."/>
            <person name="Li Z."/>
            <person name="Lu H.C."/>
            <person name="Ye Q.L."/>
            <person name="Zhang D."/>
            <person name="Wang J.Y."/>
            <person name="Li Y.F."/>
            <person name="Zhong Z.M."/>
            <person name="Liu X."/>
            <person name="Yu X."/>
            <person name="Liu D.K."/>
            <person name="Tu X.D."/>
            <person name="Liu B."/>
            <person name="Hao Y."/>
            <person name="Liao X.Y."/>
            <person name="Jiang Y.T."/>
            <person name="Sun W.H."/>
            <person name="Chen J."/>
            <person name="Chen Y.Q."/>
            <person name="Ai Y."/>
            <person name="Zhai J.W."/>
            <person name="Wu S.S."/>
            <person name="Zhou Z."/>
            <person name="Hsiao Y.Y."/>
            <person name="Wu W.L."/>
            <person name="Chen Y.Y."/>
            <person name="Lin Y.F."/>
            <person name="Hsu J.L."/>
            <person name="Li C.Y."/>
            <person name="Wang Z.W."/>
            <person name="Zhao X."/>
            <person name="Zhong W.Y."/>
            <person name="Ma X.K."/>
            <person name="Ma L."/>
            <person name="Huang J."/>
            <person name="Chen G.Z."/>
            <person name="Huang M.Z."/>
            <person name="Huang L."/>
            <person name="Peng D.H."/>
            <person name="Luo Y.B."/>
            <person name="Zou S.Q."/>
            <person name="Chen S.P."/>
            <person name="Lan S."/>
            <person name="Tsai W.C."/>
            <person name="Van de Peer Y."/>
            <person name="Liu Z.J."/>
        </authorList>
    </citation>
    <scope>NUCLEOTIDE SEQUENCE [LARGE SCALE GENOMIC DNA]</scope>
    <source>
        <strain evidence="3">Lor287</strain>
    </source>
</reference>
<comment type="subcellular location">
    <subcellularLocation>
        <location evidence="1">Cytoplasm</location>
    </subcellularLocation>
    <subcellularLocation>
        <location evidence="1">Nucleus</location>
        <location evidence="1">Nucleolus</location>
    </subcellularLocation>
    <subcellularLocation>
        <location evidence="1">Nucleus</location>
    </subcellularLocation>
</comment>
<dbReference type="GO" id="GO:0000460">
    <property type="term" value="P:maturation of 5.8S rRNA"/>
    <property type="evidence" value="ECO:0007669"/>
    <property type="project" value="TreeGrafter"/>
</dbReference>
<dbReference type="InterPro" id="IPR011082">
    <property type="entry name" value="Exosome-assoc_fac/DNA_repair"/>
</dbReference>
<dbReference type="GO" id="GO:0003723">
    <property type="term" value="F:RNA binding"/>
    <property type="evidence" value="ECO:0007669"/>
    <property type="project" value="UniProtKB-UniRule"/>
</dbReference>
<keyword evidence="4" id="KW-1185">Reference proteome</keyword>
<comment type="subunit">
    <text evidence="1">Monomer and homodimer.</text>
</comment>
<evidence type="ECO:0000313" key="4">
    <source>
        <dbReference type="Proteomes" id="UP001418222"/>
    </source>
</evidence>
<keyword evidence="1" id="KW-0698">rRNA processing</keyword>
<feature type="region of interest" description="Disordered" evidence="2">
    <location>
        <begin position="192"/>
        <end position="215"/>
    </location>
</feature>
<keyword evidence="1" id="KW-0963">Cytoplasm</keyword>
<dbReference type="PANTHER" id="PTHR15341">
    <property type="entry name" value="SUN-COR STEROID HORMONE RECEPTOR CO-REPRESSOR"/>
    <property type="match status" value="1"/>
</dbReference>
<dbReference type="GO" id="GO:0003677">
    <property type="term" value="F:DNA binding"/>
    <property type="evidence" value="ECO:0007669"/>
    <property type="project" value="UniProtKB-KW"/>
</dbReference>
<comment type="function">
    <text evidence="1">Plays a role in the recruitment of the exosome to pre-rRNA to mediate the 3'-5' end processing of the 5.8S rRNA.</text>
</comment>
<evidence type="ECO:0000313" key="3">
    <source>
        <dbReference type="EMBL" id="KAK8925694.1"/>
    </source>
</evidence>
<protein>
    <recommendedName>
        <fullName evidence="1">Nuclear nucleic acid-binding protein C1D</fullName>
    </recommendedName>
</protein>
<accession>A0AAP0FYC0</accession>
<dbReference type="GO" id="GO:0000178">
    <property type="term" value="C:exosome (RNase complex)"/>
    <property type="evidence" value="ECO:0007669"/>
    <property type="project" value="TreeGrafter"/>
</dbReference>
<dbReference type="PANTHER" id="PTHR15341:SF3">
    <property type="entry name" value="NUCLEAR NUCLEIC ACID-BINDING PROTEIN C1D"/>
    <property type="match status" value="1"/>
</dbReference>
<dbReference type="EMBL" id="JBBWWQ010000016">
    <property type="protein sequence ID" value="KAK8925694.1"/>
    <property type="molecule type" value="Genomic_DNA"/>
</dbReference>
<feature type="compositionally biased region" description="Acidic residues" evidence="2">
    <location>
        <begin position="206"/>
        <end position="215"/>
    </location>
</feature>
<name>A0AAP0FYC0_9ASPA</name>
<keyword evidence="1" id="KW-0539">Nucleus</keyword>
<dbReference type="GO" id="GO:0010468">
    <property type="term" value="P:regulation of gene expression"/>
    <property type="evidence" value="ECO:0007669"/>
    <property type="project" value="TreeGrafter"/>
</dbReference>
<keyword evidence="1" id="KW-0238">DNA-binding</keyword>
<dbReference type="Proteomes" id="UP001418222">
    <property type="component" value="Unassembled WGS sequence"/>
</dbReference>
<comment type="caution">
    <text evidence="3">The sequence shown here is derived from an EMBL/GenBank/DDBJ whole genome shotgun (WGS) entry which is preliminary data.</text>
</comment>
<keyword evidence="1" id="KW-0694">RNA-binding</keyword>
<evidence type="ECO:0000256" key="2">
    <source>
        <dbReference type="SAM" id="MobiDB-lite"/>
    </source>
</evidence>
<gene>
    <name evidence="3" type="ORF">KSP39_PZI018014</name>
</gene>
<sequence length="215" mass="24089">MLDRMGGAEAEFGDDGVVPVTVLDSVRETLNCVDELRGNLERFLTLAEPDVLAELTPLQRARAFLVLATSASALFSVRLGCSGIRADDHPIRTEIDRLGLHEDKLRKYNDWNKAPLRPSVKINPQAAARFIEHSLPDLAPEQRRSLHEISSRRSFINNRVKKKAKYQSSEKQSVRAATHEFLEKAARELFGSNDSSVKGPLQNLSSDDEHDEIMD</sequence>
<evidence type="ECO:0000256" key="1">
    <source>
        <dbReference type="RuleBase" id="RU368003"/>
    </source>
</evidence>
<organism evidence="3 4">
    <name type="scientific">Platanthera zijinensis</name>
    <dbReference type="NCBI Taxonomy" id="2320716"/>
    <lineage>
        <taxon>Eukaryota</taxon>
        <taxon>Viridiplantae</taxon>
        <taxon>Streptophyta</taxon>
        <taxon>Embryophyta</taxon>
        <taxon>Tracheophyta</taxon>
        <taxon>Spermatophyta</taxon>
        <taxon>Magnoliopsida</taxon>
        <taxon>Liliopsida</taxon>
        <taxon>Asparagales</taxon>
        <taxon>Orchidaceae</taxon>
        <taxon>Orchidoideae</taxon>
        <taxon>Orchideae</taxon>
        <taxon>Orchidinae</taxon>
        <taxon>Platanthera</taxon>
    </lineage>
</organism>
<dbReference type="GO" id="GO:0005737">
    <property type="term" value="C:cytoplasm"/>
    <property type="evidence" value="ECO:0007669"/>
    <property type="project" value="UniProtKB-SubCell"/>
</dbReference>
<dbReference type="AlphaFoldDB" id="A0AAP0FYC0"/>